<feature type="region of interest" description="Disordered" evidence="1">
    <location>
        <begin position="1"/>
        <end position="55"/>
    </location>
</feature>
<proteinExistence type="predicted"/>
<sequence>MNSYYASDDPMTNPFQSDESELSDAPSDETIIIPSQSSDSESEANDGHQLEVTSQAEVLPGNRLVATLGARSVHFRGYFYV</sequence>
<name>A0A833W318_PHYIN</name>
<evidence type="ECO:0000313" key="2">
    <source>
        <dbReference type="EMBL" id="KAF4040444.1"/>
    </source>
</evidence>
<organism evidence="2 3">
    <name type="scientific">Phytophthora infestans</name>
    <name type="common">Potato late blight agent</name>
    <name type="synonym">Botrytis infestans</name>
    <dbReference type="NCBI Taxonomy" id="4787"/>
    <lineage>
        <taxon>Eukaryota</taxon>
        <taxon>Sar</taxon>
        <taxon>Stramenopiles</taxon>
        <taxon>Oomycota</taxon>
        <taxon>Peronosporomycetes</taxon>
        <taxon>Peronosporales</taxon>
        <taxon>Peronosporaceae</taxon>
        <taxon>Phytophthora</taxon>
    </lineage>
</organism>
<evidence type="ECO:0000313" key="3">
    <source>
        <dbReference type="Proteomes" id="UP000602510"/>
    </source>
</evidence>
<dbReference type="EMBL" id="WSZM01000140">
    <property type="protein sequence ID" value="KAF4040444.1"/>
    <property type="molecule type" value="Genomic_DNA"/>
</dbReference>
<gene>
    <name evidence="2" type="ORF">GN244_ATG07305</name>
</gene>
<accession>A0A833W318</accession>
<dbReference type="Proteomes" id="UP000602510">
    <property type="component" value="Unassembled WGS sequence"/>
</dbReference>
<keyword evidence="3" id="KW-1185">Reference proteome</keyword>
<comment type="caution">
    <text evidence="2">The sequence shown here is derived from an EMBL/GenBank/DDBJ whole genome shotgun (WGS) entry which is preliminary data.</text>
</comment>
<evidence type="ECO:0000256" key="1">
    <source>
        <dbReference type="SAM" id="MobiDB-lite"/>
    </source>
</evidence>
<dbReference type="AlphaFoldDB" id="A0A833W318"/>
<protein>
    <submittedName>
        <fullName evidence="2">Uncharacterized protein</fullName>
    </submittedName>
</protein>
<reference evidence="2" key="1">
    <citation type="submission" date="2020-04" db="EMBL/GenBank/DDBJ databases">
        <title>Hybrid Assembly of Korean Phytophthora infestans isolates.</title>
        <authorList>
            <person name="Prokchorchik M."/>
            <person name="Lee Y."/>
            <person name="Seo J."/>
            <person name="Cho J.-H."/>
            <person name="Park Y.-E."/>
            <person name="Jang D.-C."/>
            <person name="Im J.-S."/>
            <person name="Choi J.-G."/>
            <person name="Park H.-J."/>
            <person name="Lee G.-B."/>
            <person name="Lee Y.-G."/>
            <person name="Hong S.-Y."/>
            <person name="Cho K."/>
            <person name="Sohn K.H."/>
        </authorList>
    </citation>
    <scope>NUCLEOTIDE SEQUENCE</scope>
    <source>
        <strain evidence="2">KR_1_A1</strain>
    </source>
</reference>